<accession>A0A6P1T287</accession>
<dbReference type="AlphaFoldDB" id="A0A6P1T287"/>
<name>A0A6P1T287_9RHOB</name>
<evidence type="ECO:0000313" key="2">
    <source>
        <dbReference type="Proteomes" id="UP000464495"/>
    </source>
</evidence>
<protein>
    <submittedName>
        <fullName evidence="1">Uncharacterized protein</fullName>
    </submittedName>
</protein>
<dbReference type="RefSeq" id="WP_161861191.1">
    <property type="nucleotide sequence ID" value="NZ_CP046620.1"/>
</dbReference>
<proteinExistence type="predicted"/>
<reference evidence="1 2" key="1">
    <citation type="submission" date="2019-12" db="EMBL/GenBank/DDBJ databases">
        <title>Complete genome sequence of Algicella marina strain 9Alg 56(T) isolated from the red alga Tichocarpus crinitus.</title>
        <authorList>
            <person name="Kim S.-G."/>
            <person name="Nedashkovskaya O.I."/>
        </authorList>
    </citation>
    <scope>NUCLEOTIDE SEQUENCE [LARGE SCALE GENOMIC DNA]</scope>
    <source>
        <strain evidence="1 2">9Alg 56</strain>
    </source>
</reference>
<organism evidence="1 2">
    <name type="scientific">Algicella marina</name>
    <dbReference type="NCBI Taxonomy" id="2683284"/>
    <lineage>
        <taxon>Bacteria</taxon>
        <taxon>Pseudomonadati</taxon>
        <taxon>Pseudomonadota</taxon>
        <taxon>Alphaproteobacteria</taxon>
        <taxon>Rhodobacterales</taxon>
        <taxon>Paracoccaceae</taxon>
        <taxon>Algicella</taxon>
    </lineage>
</organism>
<dbReference type="KEGG" id="amaq:GO499_05160"/>
<sequence>MAGVLGLLLAGPVSAACDKELSEYKSARSTHVANAKDIYNVVVDAPRADHRVLNDARYRPPSDESLLGVYRVARTSLQLHSELVHVVRQLKVNVNPIFLKRRDAPEVLVRGAALSRCLARLQNVELKKLKTLHEKARPERAPLEASLHRSRERYMAGPNAKKIADGIGRQLAEIDTQIEQATDGVELERLEKRKLEMAGFGALTVELGAQAAVLEVKKDDIARELGEMVEVLVRFLSVGSILGANIDYRGALERFVAEQLRHELDFGLSIETGEK</sequence>
<gene>
    <name evidence="1" type="ORF">GO499_05160</name>
</gene>
<keyword evidence="2" id="KW-1185">Reference proteome</keyword>
<dbReference type="EMBL" id="CP046620">
    <property type="protein sequence ID" value="QHQ34622.1"/>
    <property type="molecule type" value="Genomic_DNA"/>
</dbReference>
<dbReference type="Proteomes" id="UP000464495">
    <property type="component" value="Chromosome"/>
</dbReference>
<evidence type="ECO:0000313" key="1">
    <source>
        <dbReference type="EMBL" id="QHQ34622.1"/>
    </source>
</evidence>